<dbReference type="Proteomes" id="UP001485301">
    <property type="component" value="Chromosome"/>
</dbReference>
<name>A0ACD5C7I8_9SPHI</name>
<proteinExistence type="predicted"/>
<organism evidence="1 2">
    <name type="scientific">Sphingobacterium thalpophilum</name>
    <dbReference type="NCBI Taxonomy" id="259"/>
    <lineage>
        <taxon>Bacteria</taxon>
        <taxon>Pseudomonadati</taxon>
        <taxon>Bacteroidota</taxon>
        <taxon>Sphingobacteriia</taxon>
        <taxon>Sphingobacteriales</taxon>
        <taxon>Sphingobacteriaceae</taxon>
        <taxon>Sphingobacterium</taxon>
    </lineage>
</organism>
<dbReference type="EMBL" id="CP151087">
    <property type="protein sequence ID" value="WZN57627.1"/>
    <property type="molecule type" value="Genomic_DNA"/>
</dbReference>
<accession>A0ACD5C7I8</accession>
<reference evidence="1" key="1">
    <citation type="submission" date="2024-04" db="EMBL/GenBank/DDBJ databases">
        <title>Complete genome sequence of Sphingobacterium thalpophiium BAA-1094.</title>
        <authorList>
            <person name="Adaikpoh B.I."/>
        </authorList>
    </citation>
    <scope>NUCLEOTIDE SEQUENCE</scope>
    <source>
        <strain evidence="1">BAA-1094</strain>
    </source>
</reference>
<evidence type="ECO:0000313" key="2">
    <source>
        <dbReference type="Proteomes" id="UP001485301"/>
    </source>
</evidence>
<sequence length="158" mass="18204">MSLVNRFGLVIIMVFFLGSIATAQMKTFAIEDVDSLMLKKEKPILILLSTDWCKYCQMQKNQLEKNKDFLMQSDKFYYVIFNAEGKDDIVFQQKTFQYKPTGLSSGIHELAVALNGSEKVAFPTWVLLDTKYQVLFRYNGVLKPLEIKELLKAIEASR</sequence>
<keyword evidence="2" id="KW-1185">Reference proteome</keyword>
<protein>
    <submittedName>
        <fullName evidence="1">Thioredoxin family protein</fullName>
    </submittedName>
</protein>
<evidence type="ECO:0000313" key="1">
    <source>
        <dbReference type="EMBL" id="WZN57627.1"/>
    </source>
</evidence>
<gene>
    <name evidence="1" type="ORF">AACH28_08820</name>
</gene>